<keyword evidence="7" id="KW-0653">Protein transport</keyword>
<keyword evidence="8" id="KW-1133">Transmembrane helix</keyword>
<keyword evidence="3" id="KW-0813">Transport</keyword>
<feature type="chain" id="PRO_5046634341" evidence="11">
    <location>
        <begin position="20"/>
        <end position="538"/>
    </location>
</feature>
<proteinExistence type="inferred from homology"/>
<dbReference type="EMBL" id="JBHRYN010000004">
    <property type="protein sequence ID" value="MFC3700380.1"/>
    <property type="molecule type" value="Genomic_DNA"/>
</dbReference>
<name>A0ABV7WM79_9GAMM</name>
<evidence type="ECO:0000256" key="7">
    <source>
        <dbReference type="ARBA" id="ARBA00022927"/>
    </source>
</evidence>
<dbReference type="Gene3D" id="3.30.1150.10">
    <property type="match status" value="2"/>
</dbReference>
<evidence type="ECO:0000256" key="11">
    <source>
        <dbReference type="SAM" id="SignalP"/>
    </source>
</evidence>
<evidence type="ECO:0000256" key="5">
    <source>
        <dbReference type="ARBA" id="ARBA00022519"/>
    </source>
</evidence>
<dbReference type="SUPFAM" id="SSF74653">
    <property type="entry name" value="TolA/TonB C-terminal domain"/>
    <property type="match status" value="2"/>
</dbReference>
<dbReference type="NCBIfam" id="TIGR01352">
    <property type="entry name" value="tonB_Cterm"/>
    <property type="match status" value="2"/>
</dbReference>
<evidence type="ECO:0000256" key="6">
    <source>
        <dbReference type="ARBA" id="ARBA00022692"/>
    </source>
</evidence>
<dbReference type="PANTHER" id="PTHR33446">
    <property type="entry name" value="PROTEIN TONB-RELATED"/>
    <property type="match status" value="1"/>
</dbReference>
<gene>
    <name evidence="13" type="ORF">ACFOND_01910</name>
</gene>
<dbReference type="InterPro" id="IPR037682">
    <property type="entry name" value="TonB_C"/>
</dbReference>
<evidence type="ECO:0000313" key="13">
    <source>
        <dbReference type="EMBL" id="MFC3700380.1"/>
    </source>
</evidence>
<feature type="region of interest" description="Disordered" evidence="10">
    <location>
        <begin position="258"/>
        <end position="277"/>
    </location>
</feature>
<keyword evidence="4" id="KW-1003">Cell membrane</keyword>
<feature type="signal peptide" evidence="11">
    <location>
        <begin position="1"/>
        <end position="19"/>
    </location>
</feature>
<evidence type="ECO:0000256" key="8">
    <source>
        <dbReference type="ARBA" id="ARBA00022989"/>
    </source>
</evidence>
<evidence type="ECO:0000256" key="1">
    <source>
        <dbReference type="ARBA" id="ARBA00004383"/>
    </source>
</evidence>
<dbReference type="PANTHER" id="PTHR33446:SF2">
    <property type="entry name" value="PROTEIN TONB"/>
    <property type="match status" value="1"/>
</dbReference>
<organism evidence="13 14">
    <name type="scientific">Reinekea marina</name>
    <dbReference type="NCBI Taxonomy" id="1310421"/>
    <lineage>
        <taxon>Bacteria</taxon>
        <taxon>Pseudomonadati</taxon>
        <taxon>Pseudomonadota</taxon>
        <taxon>Gammaproteobacteria</taxon>
        <taxon>Oceanospirillales</taxon>
        <taxon>Saccharospirillaceae</taxon>
        <taxon>Reinekea</taxon>
    </lineage>
</organism>
<keyword evidence="11" id="KW-0732">Signal</keyword>
<dbReference type="Pfam" id="PF16036">
    <property type="entry name" value="Chalcone_3"/>
    <property type="match status" value="1"/>
</dbReference>
<reference evidence="14" key="1">
    <citation type="journal article" date="2019" name="Int. J. Syst. Evol. Microbiol.">
        <title>The Global Catalogue of Microorganisms (GCM) 10K type strain sequencing project: providing services to taxonomists for standard genome sequencing and annotation.</title>
        <authorList>
            <consortium name="The Broad Institute Genomics Platform"/>
            <consortium name="The Broad Institute Genome Sequencing Center for Infectious Disease"/>
            <person name="Wu L."/>
            <person name="Ma J."/>
        </authorList>
    </citation>
    <scope>NUCLEOTIDE SEQUENCE [LARGE SCALE GENOMIC DNA]</scope>
    <source>
        <strain evidence="14">CECT 8288</strain>
    </source>
</reference>
<evidence type="ECO:0000256" key="3">
    <source>
        <dbReference type="ARBA" id="ARBA00022448"/>
    </source>
</evidence>
<keyword evidence="5" id="KW-0997">Cell inner membrane</keyword>
<dbReference type="InterPro" id="IPR016087">
    <property type="entry name" value="Chalcone_isomerase"/>
</dbReference>
<evidence type="ECO:0000313" key="14">
    <source>
        <dbReference type="Proteomes" id="UP001595710"/>
    </source>
</evidence>
<protein>
    <submittedName>
        <fullName evidence="13">TonB family protein</fullName>
    </submittedName>
</protein>
<sequence length="538" mass="60698">MYKIIILIFSICFLNVSHAQNYLNGVSAYEQLNKEYYLGALYTATPIQDAETLLADSRPQKMVIRVTAKRWSPHKFNQLWRQDLALNNSFAENLSLTEAAIAFTTFPQENLTIGDEIEVNFTSKAGTVVTLNGRQVLTYPNKALFNAILNTWIGEVPPSRLFRSDILGTEAIITSKKDVLIERFDTISINPQRLDLVGNWKRAQQDAARALAKAEEELRLQQQAAEDAKRKAAAEKKRLEEERKAAIALAAKRKKEAEEAKKKQQEQLNNASTDEEKAKLAAEQAKLAAAIAAQEAAEARAAELAKQQEGQTQQQLAQDYAERLYKWEVQRDIYKRVSYPEWARQFNQEGVIRIEFIVNSSGQMVGITSLTPTDSGLLGQELKDAVSRAAPFKPFPADLEANQIKMAINYEFTLEERVAEVPPMPEPPAALKTNQELTPEQQAKTWQNYKQQIKADISATIEYPFWAQDLKQQGLVTMEVTVNKEGVVTNAKLKKKTRHAILNQEMLDAADRVGGFSPFPQWINENSVTVTIEHEFKL</sequence>
<dbReference type="PROSITE" id="PS52015">
    <property type="entry name" value="TONB_CTD"/>
    <property type="match status" value="2"/>
</dbReference>
<feature type="domain" description="TonB C-terminal" evidence="12">
    <location>
        <begin position="324"/>
        <end position="419"/>
    </location>
</feature>
<evidence type="ECO:0000256" key="9">
    <source>
        <dbReference type="ARBA" id="ARBA00023136"/>
    </source>
</evidence>
<comment type="caution">
    <text evidence="13">The sequence shown here is derived from an EMBL/GenBank/DDBJ whole genome shotgun (WGS) entry which is preliminary data.</text>
</comment>
<evidence type="ECO:0000256" key="10">
    <source>
        <dbReference type="SAM" id="MobiDB-lite"/>
    </source>
</evidence>
<evidence type="ECO:0000259" key="12">
    <source>
        <dbReference type="PROSITE" id="PS52015"/>
    </source>
</evidence>
<dbReference type="Pfam" id="PF03544">
    <property type="entry name" value="TonB_C"/>
    <property type="match status" value="2"/>
</dbReference>
<comment type="subcellular location">
    <subcellularLocation>
        <location evidence="1">Cell inner membrane</location>
        <topology evidence="1">Single-pass membrane protein</topology>
        <orientation evidence="1">Periplasmic side</orientation>
    </subcellularLocation>
</comment>
<keyword evidence="14" id="KW-1185">Reference proteome</keyword>
<dbReference type="InterPro" id="IPR051045">
    <property type="entry name" value="TonB-dependent_transducer"/>
</dbReference>
<dbReference type="InterPro" id="IPR006260">
    <property type="entry name" value="TonB/TolA_C"/>
</dbReference>
<evidence type="ECO:0000256" key="4">
    <source>
        <dbReference type="ARBA" id="ARBA00022475"/>
    </source>
</evidence>
<evidence type="ECO:0000256" key="2">
    <source>
        <dbReference type="ARBA" id="ARBA00006555"/>
    </source>
</evidence>
<dbReference type="Proteomes" id="UP001595710">
    <property type="component" value="Unassembled WGS sequence"/>
</dbReference>
<accession>A0ABV7WM79</accession>
<comment type="similarity">
    <text evidence="2">Belongs to the TonB family.</text>
</comment>
<feature type="domain" description="TonB C-terminal" evidence="12">
    <location>
        <begin position="448"/>
        <end position="538"/>
    </location>
</feature>
<dbReference type="RefSeq" id="WP_290282176.1">
    <property type="nucleotide sequence ID" value="NZ_JAUFQI010000001.1"/>
</dbReference>
<keyword evidence="9" id="KW-0472">Membrane</keyword>
<keyword evidence="6" id="KW-0812">Transmembrane</keyword>